<proteinExistence type="predicted"/>
<dbReference type="SUPFAM" id="SSF57756">
    <property type="entry name" value="Retrovirus zinc finger-like domains"/>
    <property type="match status" value="1"/>
</dbReference>
<feature type="region of interest" description="Disordered" evidence="1">
    <location>
        <begin position="90"/>
        <end position="114"/>
    </location>
</feature>
<reference evidence="2 3" key="1">
    <citation type="journal article" date="2010" name="Nature">
        <title>Genome sequence of the palaeopolyploid soybean.</title>
        <authorList>
            <person name="Schmutz J."/>
            <person name="Cannon S.B."/>
            <person name="Schlueter J."/>
            <person name="Ma J."/>
            <person name="Mitros T."/>
            <person name="Nelson W."/>
            <person name="Hyten D.L."/>
            <person name="Song Q."/>
            <person name="Thelen J.J."/>
            <person name="Cheng J."/>
            <person name="Xu D."/>
            <person name="Hellsten U."/>
            <person name="May G.D."/>
            <person name="Yu Y."/>
            <person name="Sakurai T."/>
            <person name="Umezawa T."/>
            <person name="Bhattacharyya M.K."/>
            <person name="Sandhu D."/>
            <person name="Valliyodan B."/>
            <person name="Lindquist E."/>
            <person name="Peto M."/>
            <person name="Grant D."/>
            <person name="Shu S."/>
            <person name="Goodstein D."/>
            <person name="Barry K."/>
            <person name="Futrell-Griggs M."/>
            <person name="Abernathy B."/>
            <person name="Du J."/>
            <person name="Tian Z."/>
            <person name="Zhu L."/>
            <person name="Gill N."/>
            <person name="Joshi T."/>
            <person name="Libault M."/>
            <person name="Sethuraman A."/>
            <person name="Zhang X.-C."/>
            <person name="Shinozaki K."/>
            <person name="Nguyen H.T."/>
            <person name="Wing R.A."/>
            <person name="Cregan P."/>
            <person name="Specht J."/>
            <person name="Grimwood J."/>
            <person name="Rokhsar D."/>
            <person name="Stacey G."/>
            <person name="Shoemaker R.C."/>
            <person name="Jackson S.A."/>
        </authorList>
    </citation>
    <scope>NUCLEOTIDE SEQUENCE</scope>
    <source>
        <strain evidence="3">cv. Williams 82</strain>
        <tissue evidence="2">Callus</tissue>
    </source>
</reference>
<reference evidence="3" key="2">
    <citation type="submission" date="2018-02" db="UniProtKB">
        <authorList>
            <consortium name="EnsemblPlants"/>
        </authorList>
    </citation>
    <scope>IDENTIFICATION</scope>
    <source>
        <strain evidence="3">Williams 82</strain>
    </source>
</reference>
<dbReference type="EMBL" id="CM000851">
    <property type="protein sequence ID" value="KRG99419.1"/>
    <property type="molecule type" value="Genomic_DNA"/>
</dbReference>
<evidence type="ECO:0000313" key="3">
    <source>
        <dbReference type="EnsemblPlants" id="KRG99419"/>
    </source>
</evidence>
<dbReference type="GO" id="GO:0003676">
    <property type="term" value="F:nucleic acid binding"/>
    <property type="evidence" value="ECO:0007669"/>
    <property type="project" value="InterPro"/>
</dbReference>
<accession>A0A0R0EZX4</accession>
<name>A0A0R0EZX4_SOYBN</name>
<dbReference type="InterPro" id="IPR036875">
    <property type="entry name" value="Znf_CCHC_sf"/>
</dbReference>
<reference evidence="2" key="3">
    <citation type="submission" date="2018-07" db="EMBL/GenBank/DDBJ databases">
        <title>WGS assembly of Glycine max.</title>
        <authorList>
            <person name="Schmutz J."/>
            <person name="Cannon S."/>
            <person name="Schlueter J."/>
            <person name="Ma J."/>
            <person name="Mitros T."/>
            <person name="Nelson W."/>
            <person name="Hyten D."/>
            <person name="Song Q."/>
            <person name="Thelen J."/>
            <person name="Cheng J."/>
            <person name="Xu D."/>
            <person name="Hellsten U."/>
            <person name="May G."/>
            <person name="Yu Y."/>
            <person name="Sakurai T."/>
            <person name="Umezawa T."/>
            <person name="Bhattacharyya M."/>
            <person name="Sandhu D."/>
            <person name="Valliyodan B."/>
            <person name="Lindquist E."/>
            <person name="Peto M."/>
            <person name="Grant D."/>
            <person name="Shu S."/>
            <person name="Goodstein D."/>
            <person name="Barry K."/>
            <person name="Futrell-Griggs M."/>
            <person name="Abernathy B."/>
            <person name="Du J."/>
            <person name="Tian Z."/>
            <person name="Zhu L."/>
            <person name="Gill N."/>
            <person name="Joshi T."/>
            <person name="Libault M."/>
            <person name="Sethuraman A."/>
            <person name="Zhang X."/>
            <person name="Shinozaki K."/>
            <person name="Nguyen H."/>
            <person name="Wing R."/>
            <person name="Cregan P."/>
            <person name="Specht J."/>
            <person name="Grimwood J."/>
            <person name="Rokhsar D."/>
            <person name="Stacey G."/>
            <person name="Shoemaker R."/>
            <person name="Jackson S."/>
        </authorList>
    </citation>
    <scope>NUCLEOTIDE SEQUENCE</scope>
    <source>
        <tissue evidence="2">Callus</tissue>
    </source>
</reference>
<protein>
    <recommendedName>
        <fullName evidence="5">CCHC-type domain-containing protein</fullName>
    </recommendedName>
</protein>
<dbReference type="Proteomes" id="UP000008827">
    <property type="component" value="Chromosome 18"/>
</dbReference>
<feature type="compositionally biased region" description="Acidic residues" evidence="1">
    <location>
        <begin position="102"/>
        <end position="114"/>
    </location>
</feature>
<dbReference type="STRING" id="3847.A0A0R0EZX4"/>
<evidence type="ECO:0000256" key="1">
    <source>
        <dbReference type="SAM" id="MobiDB-lite"/>
    </source>
</evidence>
<organism evidence="2">
    <name type="scientific">Glycine max</name>
    <name type="common">Soybean</name>
    <name type="synonym">Glycine hispida</name>
    <dbReference type="NCBI Taxonomy" id="3847"/>
    <lineage>
        <taxon>Eukaryota</taxon>
        <taxon>Viridiplantae</taxon>
        <taxon>Streptophyta</taxon>
        <taxon>Embryophyta</taxon>
        <taxon>Tracheophyta</taxon>
        <taxon>Spermatophyta</taxon>
        <taxon>Magnoliopsida</taxon>
        <taxon>eudicotyledons</taxon>
        <taxon>Gunneridae</taxon>
        <taxon>Pentapetalae</taxon>
        <taxon>rosids</taxon>
        <taxon>fabids</taxon>
        <taxon>Fabales</taxon>
        <taxon>Fabaceae</taxon>
        <taxon>Papilionoideae</taxon>
        <taxon>50 kb inversion clade</taxon>
        <taxon>NPAAA clade</taxon>
        <taxon>indigoferoid/millettioid clade</taxon>
        <taxon>Phaseoleae</taxon>
        <taxon>Glycine</taxon>
        <taxon>Glycine subgen. Soja</taxon>
    </lineage>
</organism>
<evidence type="ECO:0000313" key="4">
    <source>
        <dbReference type="Proteomes" id="UP000008827"/>
    </source>
</evidence>
<evidence type="ECO:0000313" key="2">
    <source>
        <dbReference type="EMBL" id="KRG99419.1"/>
    </source>
</evidence>
<keyword evidence="4" id="KW-1185">Reference proteome</keyword>
<dbReference type="GO" id="GO:0008270">
    <property type="term" value="F:zinc ion binding"/>
    <property type="evidence" value="ECO:0007669"/>
    <property type="project" value="InterPro"/>
</dbReference>
<dbReference type="EnsemblPlants" id="KRG99419">
    <property type="protein sequence ID" value="KRG99419"/>
    <property type="gene ID" value="GLYMA_18G143500"/>
</dbReference>
<dbReference type="Pfam" id="PF14223">
    <property type="entry name" value="Retrotran_gag_2"/>
    <property type="match status" value="1"/>
</dbReference>
<evidence type="ECO:0008006" key="5">
    <source>
        <dbReference type="Google" id="ProtNLM"/>
    </source>
</evidence>
<sequence>MLNSKALNALLCSLSKEEYTKVHSFKSEKQMWDTLAITYEGSSNPPRRCSGRRKTKKRASLYIECKNLGHFKSECPELEKSKDKYKHFKSKDKKSLMSTWEDLNDTTSDEEGEE</sequence>
<gene>
    <name evidence="2" type="ORF">GLYMA_18G143500</name>
</gene>
<dbReference type="AlphaFoldDB" id="A0A0R0EZX4"/>
<dbReference type="InParanoid" id="A0A0R0EZX4"/>
<dbReference type="Gramene" id="KRG99419">
    <property type="protein sequence ID" value="KRG99419"/>
    <property type="gene ID" value="GLYMA_18G143500"/>
</dbReference>